<dbReference type="CDD" id="cd09985">
    <property type="entry name" value="LOTUS_1_TDRD5"/>
    <property type="match status" value="1"/>
</dbReference>
<evidence type="ECO:0000256" key="6">
    <source>
        <dbReference type="ARBA" id="ARBA00022737"/>
    </source>
</evidence>
<dbReference type="InterPro" id="IPR025605">
    <property type="entry name" value="OST-HTH/LOTUS_dom"/>
</dbReference>
<dbReference type="GO" id="GO:0033391">
    <property type="term" value="C:chromatoid body"/>
    <property type="evidence" value="ECO:0007669"/>
    <property type="project" value="Ensembl"/>
</dbReference>
<dbReference type="InterPro" id="IPR037982">
    <property type="entry name" value="TDRD5_LOTUS_2"/>
</dbReference>
<dbReference type="InterPro" id="IPR035437">
    <property type="entry name" value="SNase_OB-fold_sf"/>
</dbReference>
<evidence type="ECO:0000313" key="12">
    <source>
        <dbReference type="Proteomes" id="UP000000539"/>
    </source>
</evidence>
<dbReference type="PANTHER" id="PTHR22948:SF19">
    <property type="entry name" value="TUDOR DOMAIN-CONTAINING PROTEIN 5"/>
    <property type="match status" value="1"/>
</dbReference>
<evidence type="ECO:0000313" key="11">
    <source>
        <dbReference type="Ensembl" id="ENSGALP00010014813.1"/>
    </source>
</evidence>
<dbReference type="Proteomes" id="UP000000539">
    <property type="component" value="Chromosome 8"/>
</dbReference>
<dbReference type="Pfam" id="PF12872">
    <property type="entry name" value="OST-HTH"/>
    <property type="match status" value="2"/>
</dbReference>
<reference evidence="11" key="1">
    <citation type="submission" date="2020-11" db="EMBL/GenBank/DDBJ databases">
        <title>Gallus gallus (Chicken) genome, bGalGal1, GRCg7b, maternal haplotype autosomes + Z &amp; W.</title>
        <authorList>
            <person name="Warren W."/>
            <person name="Formenti G."/>
            <person name="Fedrigo O."/>
            <person name="Haase B."/>
            <person name="Mountcastle J."/>
            <person name="Balacco J."/>
            <person name="Tracey A."/>
            <person name="Schneider V."/>
            <person name="Okimoto R."/>
            <person name="Cheng H."/>
            <person name="Hawken R."/>
            <person name="Howe K."/>
            <person name="Jarvis E.D."/>
        </authorList>
    </citation>
    <scope>NUCLEOTIDE SEQUENCE [LARGE SCALE GENOMIC DNA]</scope>
    <source>
        <strain evidence="11">Broiler</strain>
    </source>
</reference>
<dbReference type="FunCoup" id="A0A8V0Y8S9">
    <property type="interactions" value="95"/>
</dbReference>
<dbReference type="GeneTree" id="ENSGT00940000159902"/>
<accession>A0A8V0Y8S9</accession>
<feature type="domain" description="HTH OST-type" evidence="10">
    <location>
        <begin position="87"/>
        <end position="160"/>
    </location>
</feature>
<reference evidence="11" key="2">
    <citation type="submission" date="2025-08" db="UniProtKB">
        <authorList>
            <consortium name="Ensembl"/>
        </authorList>
    </citation>
    <scope>IDENTIFICATION</scope>
    <source>
        <strain evidence="11">broiler</strain>
    </source>
</reference>
<dbReference type="SUPFAM" id="SSF63748">
    <property type="entry name" value="Tudor/PWWP/MBT"/>
    <property type="match status" value="1"/>
</dbReference>
<gene>
    <name evidence="11" type="primary">TDRD5</name>
</gene>
<protein>
    <recommendedName>
        <fullName evidence="3">Tudor domain-containing protein 5</fullName>
    </recommendedName>
</protein>
<evidence type="ECO:0000256" key="9">
    <source>
        <dbReference type="SAM" id="MobiDB-lite"/>
    </source>
</evidence>
<dbReference type="GO" id="GO:0141196">
    <property type="term" value="P:transposable element silencing by piRNA-mediated DNA methylation"/>
    <property type="evidence" value="ECO:0007669"/>
    <property type="project" value="Ensembl"/>
</dbReference>
<organism evidence="11 12">
    <name type="scientific">Gallus gallus</name>
    <name type="common">Chicken</name>
    <dbReference type="NCBI Taxonomy" id="9031"/>
    <lineage>
        <taxon>Eukaryota</taxon>
        <taxon>Metazoa</taxon>
        <taxon>Chordata</taxon>
        <taxon>Craniata</taxon>
        <taxon>Vertebrata</taxon>
        <taxon>Euteleostomi</taxon>
        <taxon>Archelosauria</taxon>
        <taxon>Archosauria</taxon>
        <taxon>Dinosauria</taxon>
        <taxon>Saurischia</taxon>
        <taxon>Theropoda</taxon>
        <taxon>Coelurosauria</taxon>
        <taxon>Aves</taxon>
        <taxon>Neognathae</taxon>
        <taxon>Galloanserae</taxon>
        <taxon>Galliformes</taxon>
        <taxon>Phasianidae</taxon>
        <taxon>Phasianinae</taxon>
        <taxon>Gallus</taxon>
    </lineage>
</organism>
<evidence type="ECO:0000256" key="2">
    <source>
        <dbReference type="ARBA" id="ARBA00010384"/>
    </source>
</evidence>
<dbReference type="GO" id="GO:0030719">
    <property type="term" value="P:P granule organization"/>
    <property type="evidence" value="ECO:0007669"/>
    <property type="project" value="Ensembl"/>
</dbReference>
<feature type="region of interest" description="Disordered" evidence="9">
    <location>
        <begin position="643"/>
        <end position="673"/>
    </location>
</feature>
<comment type="subcellular location">
    <subcellularLocation>
        <location evidence="1">Cytoplasm</location>
    </subcellularLocation>
</comment>
<dbReference type="Ensembl" id="ENSGALT00010026189.1">
    <property type="protein sequence ID" value="ENSGALP00010014813.1"/>
    <property type="gene ID" value="ENSGALG00010010936.1"/>
</dbReference>
<evidence type="ECO:0000256" key="7">
    <source>
        <dbReference type="ARBA" id="ARBA00022782"/>
    </source>
</evidence>
<sequence>MMLFTPGGLRVAEETRFVGSKENHSHEKVLSGISTEPEKFREGSMCQEALGGGLHQQLDGTGDAGEGGEEKRGILQTSTDMSQQEQLMELLKKEVRSQLLAAKEGLTPAQLEQEYLAMVGRPLPLRELGFCSTMELVASMPGVVQVCPNSKGGFLLKAVADETTKDISKLISRQKTSGKARSVARKERATFISQNQRGLPPKGKTRVLPAAVKRELQDLLSSSPLLLLDFNDAYYTRFKRTFQYTQYGFSSLLEVFESMSDTIMVKETRGGSLITLKKSSSSEIEQEKMPQVLMAELPPLEPSCETEIVHQAAEEKSEPVDAQAVGLGDGLKQGEERMDAPNTDKVLIQPQALEQSGLDIMMVTPDIPPDAVQDRRLCGLPPLETRCLVGVIVNLIVSPSEFYIHVCSTETSDKLWDLMIEMRCCYSNKLVSDRYIMPESSVQPGQLCCVMFLQWWYRVVIHRIINDQEVEVFYPDYGSIGIVQKSWLRFLKWCYLKLPAQAIPCSLAWVKPVEDTWTSEATVQFQELCYSKVLVGIVDEYVNGILHLFLCDTSSEEDVYIHSVLKDKGYADICKENLPSQGFKKLNPLALYVQPSAKQESAELVEPDLCLQQDSLGADNEASSSRLDEDELCNQQQNLCAEEKWDDVQPLPDEVNDPKTADQDPEFAQEDTNKTSTDLMAVVKTPHPLGESLRPTVFFKSLEDYFSFLYVKQPAEMSQTGPNNVEGFSNKAQTCEVLHASLLLMAAPFMLDNRNNDKKMKNKDLPENLALVQHSASALSEQEMSQKLYVPPTTLSAVLAAAARLATCHGYFHWLPGPRKEL</sequence>
<keyword evidence="12" id="KW-1185">Reference proteome</keyword>
<proteinExistence type="inferred from homology"/>
<comment type="similarity">
    <text evidence="2">Belongs to the TDRD5 family.</text>
</comment>
<keyword evidence="7" id="KW-0221">Differentiation</keyword>
<dbReference type="InterPro" id="IPR002999">
    <property type="entry name" value="Tudor"/>
</dbReference>
<keyword evidence="8" id="KW-0744">Spermatogenesis</keyword>
<dbReference type="GO" id="GO:0071546">
    <property type="term" value="C:pi-body"/>
    <property type="evidence" value="ECO:0007669"/>
    <property type="project" value="Ensembl"/>
</dbReference>
<evidence type="ECO:0000256" key="3">
    <source>
        <dbReference type="ARBA" id="ARBA00013420"/>
    </source>
</evidence>
<dbReference type="Gene3D" id="3.30.420.610">
    <property type="entry name" value="LOTUS domain-like"/>
    <property type="match status" value="2"/>
</dbReference>
<dbReference type="CDD" id="cd20419">
    <property type="entry name" value="Tudor_TDRD5"/>
    <property type="match status" value="1"/>
</dbReference>
<evidence type="ECO:0000256" key="5">
    <source>
        <dbReference type="ARBA" id="ARBA00022490"/>
    </source>
</evidence>
<dbReference type="PROSITE" id="PS51644">
    <property type="entry name" value="HTH_OST"/>
    <property type="match status" value="2"/>
</dbReference>
<evidence type="ECO:0000256" key="4">
    <source>
        <dbReference type="ARBA" id="ARBA00022473"/>
    </source>
</evidence>
<feature type="domain" description="HTH OST-type" evidence="10">
    <location>
        <begin position="204"/>
        <end position="279"/>
    </location>
</feature>
<dbReference type="CDD" id="cd09975">
    <property type="entry name" value="LOTUS_2_TDRD5"/>
    <property type="match status" value="1"/>
</dbReference>
<dbReference type="Pfam" id="PF00567">
    <property type="entry name" value="TUDOR"/>
    <property type="match status" value="1"/>
</dbReference>
<name>A0A8V0Y8S9_CHICK</name>
<dbReference type="GO" id="GO:0007286">
    <property type="term" value="P:spermatid development"/>
    <property type="evidence" value="ECO:0007669"/>
    <property type="project" value="Ensembl"/>
</dbReference>
<keyword evidence="5" id="KW-0963">Cytoplasm</keyword>
<keyword evidence="4" id="KW-0217">Developmental protein</keyword>
<evidence type="ECO:0000259" key="10">
    <source>
        <dbReference type="PROSITE" id="PS51644"/>
    </source>
</evidence>
<keyword evidence="6" id="KW-0677">Repeat</keyword>
<dbReference type="OrthoDB" id="10052065at2759"/>
<dbReference type="Gene3D" id="2.30.30.140">
    <property type="match status" value="1"/>
</dbReference>
<evidence type="ECO:0000256" key="1">
    <source>
        <dbReference type="ARBA" id="ARBA00004496"/>
    </source>
</evidence>
<reference evidence="11" key="3">
    <citation type="submission" date="2025-09" db="UniProtKB">
        <authorList>
            <consortium name="Ensembl"/>
        </authorList>
    </citation>
    <scope>IDENTIFICATION</scope>
    <source>
        <strain evidence="11">broiler</strain>
    </source>
</reference>
<dbReference type="InterPro" id="IPR050621">
    <property type="entry name" value="Tudor_domain_containing"/>
</dbReference>
<dbReference type="GO" id="GO:0045202">
    <property type="term" value="C:synapse"/>
    <property type="evidence" value="ECO:0007669"/>
    <property type="project" value="Ensembl"/>
</dbReference>
<dbReference type="PANTHER" id="PTHR22948">
    <property type="entry name" value="TUDOR DOMAIN CONTAINING PROTEIN"/>
    <property type="match status" value="1"/>
</dbReference>
<dbReference type="AlphaFoldDB" id="A0A8V0Y8S9"/>
<evidence type="ECO:0000256" key="8">
    <source>
        <dbReference type="ARBA" id="ARBA00022871"/>
    </source>
</evidence>
<dbReference type="InterPro" id="IPR041966">
    <property type="entry name" value="LOTUS-like"/>
</dbReference>
<dbReference type="Gene3D" id="2.40.50.90">
    <property type="match status" value="1"/>
</dbReference>